<feature type="compositionally biased region" description="Low complexity" evidence="1">
    <location>
        <begin position="624"/>
        <end position="636"/>
    </location>
</feature>
<feature type="region of interest" description="Disordered" evidence="1">
    <location>
        <begin position="624"/>
        <end position="672"/>
    </location>
</feature>
<feature type="compositionally biased region" description="Basic residues" evidence="1">
    <location>
        <begin position="547"/>
        <end position="564"/>
    </location>
</feature>
<dbReference type="AlphaFoldDB" id="S7QDE9"/>
<feature type="compositionally biased region" description="Acidic residues" evidence="1">
    <location>
        <begin position="354"/>
        <end position="363"/>
    </location>
</feature>
<feature type="compositionally biased region" description="Basic and acidic residues" evidence="1">
    <location>
        <begin position="303"/>
        <end position="313"/>
    </location>
</feature>
<proteinExistence type="predicted"/>
<dbReference type="EMBL" id="KB469299">
    <property type="protein sequence ID" value="EPQ57357.1"/>
    <property type="molecule type" value="Genomic_DNA"/>
</dbReference>
<gene>
    <name evidence="2" type="ORF">GLOTRDRAFT_92413</name>
</gene>
<dbReference type="RefSeq" id="XP_007864467.1">
    <property type="nucleotide sequence ID" value="XM_007866276.1"/>
</dbReference>
<dbReference type="PANTHER" id="PTHR48125">
    <property type="entry name" value="LP07818P1"/>
    <property type="match status" value="1"/>
</dbReference>
<protein>
    <submittedName>
        <fullName evidence="2">Uncharacterized protein</fullName>
    </submittedName>
</protein>
<dbReference type="PANTHER" id="PTHR48125:SF12">
    <property type="entry name" value="AT HOOK TRANSCRIPTION FACTOR FAMILY-RELATED"/>
    <property type="match status" value="1"/>
</dbReference>
<evidence type="ECO:0000256" key="1">
    <source>
        <dbReference type="SAM" id="MobiDB-lite"/>
    </source>
</evidence>
<dbReference type="KEGG" id="gtr:GLOTRDRAFT_92413"/>
<feature type="compositionally biased region" description="Basic residues" evidence="1">
    <location>
        <begin position="322"/>
        <end position="342"/>
    </location>
</feature>
<dbReference type="HOGENOM" id="CLU_408847_0_0_1"/>
<feature type="compositionally biased region" description="Pro residues" evidence="1">
    <location>
        <begin position="105"/>
        <end position="120"/>
    </location>
</feature>
<sequence>MEVYKLLAMAAEQLSVEEDARSLCALSSARVAPYIPAPPPPAPNTTFSTLQSDSEKMKALAVAAEQLLDERAAMLRYAVSALPRGQRDQRATTPPSAPASSTTQPPAPIPTTQPPTPAPARVPAVRRDMARAQTSSHDARGLPPPRPERPDSAPGVDVYGKRTRDHPEVLAWLDAVDKLAEEAEGEAKEGHLYPQDLIERAPPPPADSGLFTLCALRAAEKRRRLPYWVLFNIDRRDDTLDRIKRELDSWPKTIVVTSFFDTPGHILTWVHHRKEQHDVLDRAQRDFTHLVPAWWHTRTPKTRSRENKRKADGAEGTGIQPPKKRRRPAKLTMKKGTRKAKAKPVQGEEKEQGEQEQDVDVETESAVLMPPPPPPAPGRVVLRLPARSSAPTAAPAAVLAATPAAVPVPAAAKPKPTPTSAKPKPTPAATKSKPTPAATTAKPKPSPKKPKTTRAEAPKPTAAPKRQSKRIQAASDVELDAARFASEITLFTSKSSTLVNSMPPDLKRVVEGVRTPEPEKLEAIEEEGEEEEEEEVAPEPEPETKTKNARKPKGKKNAKGKGKAKAPPVEPDATEDEPDLPKLPSGLEKAETVKSWTEEVAASEADAVEEAQVEEEINVVEEVPVPDTTARAGSRAARARRPTQKAREAAAKASKSKAKSSRTKKASAGVEV</sequence>
<feature type="compositionally biased region" description="Basic residues" evidence="1">
    <location>
        <begin position="654"/>
        <end position="665"/>
    </location>
</feature>
<dbReference type="Proteomes" id="UP000030669">
    <property type="component" value="Unassembled WGS sequence"/>
</dbReference>
<organism evidence="2 3">
    <name type="scientific">Gloeophyllum trabeum (strain ATCC 11539 / FP-39264 / Madison 617)</name>
    <name type="common">Brown rot fungus</name>
    <dbReference type="NCBI Taxonomy" id="670483"/>
    <lineage>
        <taxon>Eukaryota</taxon>
        <taxon>Fungi</taxon>
        <taxon>Dikarya</taxon>
        <taxon>Basidiomycota</taxon>
        <taxon>Agaricomycotina</taxon>
        <taxon>Agaricomycetes</taxon>
        <taxon>Gloeophyllales</taxon>
        <taxon>Gloeophyllaceae</taxon>
        <taxon>Gloeophyllum</taxon>
    </lineage>
</organism>
<dbReference type="GeneID" id="19309381"/>
<dbReference type="OMA" id="HPAHWAL"/>
<reference evidence="2 3" key="1">
    <citation type="journal article" date="2012" name="Science">
        <title>The Paleozoic origin of enzymatic lignin decomposition reconstructed from 31 fungal genomes.</title>
        <authorList>
            <person name="Floudas D."/>
            <person name="Binder M."/>
            <person name="Riley R."/>
            <person name="Barry K."/>
            <person name="Blanchette R.A."/>
            <person name="Henrissat B."/>
            <person name="Martinez A.T."/>
            <person name="Otillar R."/>
            <person name="Spatafora J.W."/>
            <person name="Yadav J.S."/>
            <person name="Aerts A."/>
            <person name="Benoit I."/>
            <person name="Boyd A."/>
            <person name="Carlson A."/>
            <person name="Copeland A."/>
            <person name="Coutinho P.M."/>
            <person name="de Vries R.P."/>
            <person name="Ferreira P."/>
            <person name="Findley K."/>
            <person name="Foster B."/>
            <person name="Gaskell J."/>
            <person name="Glotzer D."/>
            <person name="Gorecki P."/>
            <person name="Heitman J."/>
            <person name="Hesse C."/>
            <person name="Hori C."/>
            <person name="Igarashi K."/>
            <person name="Jurgens J.A."/>
            <person name="Kallen N."/>
            <person name="Kersten P."/>
            <person name="Kohler A."/>
            <person name="Kuees U."/>
            <person name="Kumar T.K.A."/>
            <person name="Kuo A."/>
            <person name="LaButti K."/>
            <person name="Larrondo L.F."/>
            <person name="Lindquist E."/>
            <person name="Ling A."/>
            <person name="Lombard V."/>
            <person name="Lucas S."/>
            <person name="Lundell T."/>
            <person name="Martin R."/>
            <person name="McLaughlin D.J."/>
            <person name="Morgenstern I."/>
            <person name="Morin E."/>
            <person name="Murat C."/>
            <person name="Nagy L.G."/>
            <person name="Nolan M."/>
            <person name="Ohm R.A."/>
            <person name="Patyshakuliyeva A."/>
            <person name="Rokas A."/>
            <person name="Ruiz-Duenas F.J."/>
            <person name="Sabat G."/>
            <person name="Salamov A."/>
            <person name="Samejima M."/>
            <person name="Schmutz J."/>
            <person name="Slot J.C."/>
            <person name="St John F."/>
            <person name="Stenlid J."/>
            <person name="Sun H."/>
            <person name="Sun S."/>
            <person name="Syed K."/>
            <person name="Tsang A."/>
            <person name="Wiebenga A."/>
            <person name="Young D."/>
            <person name="Pisabarro A."/>
            <person name="Eastwood D.C."/>
            <person name="Martin F."/>
            <person name="Cullen D."/>
            <person name="Grigoriev I.V."/>
            <person name="Hibbett D.S."/>
        </authorList>
    </citation>
    <scope>NUCLEOTIDE SEQUENCE [LARGE SCALE GENOMIC DNA]</scope>
    <source>
        <strain evidence="2 3">ATCC 11539</strain>
    </source>
</reference>
<feature type="compositionally biased region" description="Acidic residues" evidence="1">
    <location>
        <begin position="524"/>
        <end position="541"/>
    </location>
</feature>
<feature type="compositionally biased region" description="Low complexity" evidence="1">
    <location>
        <begin position="91"/>
        <end position="104"/>
    </location>
</feature>
<keyword evidence="3" id="KW-1185">Reference proteome</keyword>
<feature type="region of interest" description="Disordered" evidence="1">
    <location>
        <begin position="83"/>
        <end position="161"/>
    </location>
</feature>
<name>S7QDE9_GLOTA</name>
<feature type="compositionally biased region" description="Low complexity" evidence="1">
    <location>
        <begin position="409"/>
        <end position="443"/>
    </location>
</feature>
<feature type="region of interest" description="Disordered" evidence="1">
    <location>
        <begin position="497"/>
        <end position="592"/>
    </location>
</feature>
<feature type="region of interest" description="Disordered" evidence="1">
    <location>
        <begin position="409"/>
        <end position="474"/>
    </location>
</feature>
<accession>S7QDE9</accession>
<evidence type="ECO:0000313" key="2">
    <source>
        <dbReference type="EMBL" id="EPQ57357.1"/>
    </source>
</evidence>
<evidence type="ECO:0000313" key="3">
    <source>
        <dbReference type="Proteomes" id="UP000030669"/>
    </source>
</evidence>
<feature type="region of interest" description="Disordered" evidence="1">
    <location>
        <begin position="298"/>
        <end position="381"/>
    </location>
</feature>
<feature type="compositionally biased region" description="Basic and acidic residues" evidence="1">
    <location>
        <begin position="505"/>
        <end position="523"/>
    </location>
</feature>